<evidence type="ECO:0000313" key="3">
    <source>
        <dbReference type="Proteomes" id="UP000196342"/>
    </source>
</evidence>
<keyword evidence="1" id="KW-0472">Membrane</keyword>
<reference evidence="2 3" key="1">
    <citation type="submission" date="2017-05" db="EMBL/GenBank/DDBJ databases">
        <title>Chromobacterium violaceum GHPS1 isolated from Hydrocarbon polluted soil in French Guiana display an awesome secondary metabolite arsenal and a battery of drug and heavy-metal-resistance and detoxification of xenobiotics proteins.</title>
        <authorList>
            <person name="Belbahri L."/>
        </authorList>
    </citation>
    <scope>NUCLEOTIDE SEQUENCE [LARGE SCALE GENOMIC DNA]</scope>
    <source>
        <strain evidence="2 3">GHPS1</strain>
    </source>
</reference>
<dbReference type="RefSeq" id="WP_087698801.1">
    <property type="nucleotide sequence ID" value="NZ_JBCDMD010000021.1"/>
</dbReference>
<gene>
    <name evidence="2" type="ORF">CBW21_21655</name>
</gene>
<protein>
    <submittedName>
        <fullName evidence="2">Uncharacterized protein</fullName>
    </submittedName>
</protein>
<dbReference type="Proteomes" id="UP000196342">
    <property type="component" value="Unassembled WGS sequence"/>
</dbReference>
<keyword evidence="1" id="KW-0812">Transmembrane</keyword>
<evidence type="ECO:0000313" key="2">
    <source>
        <dbReference type="EMBL" id="OVE45775.1"/>
    </source>
</evidence>
<organism evidence="2 3">
    <name type="scientific">Chromobacterium violaceum</name>
    <dbReference type="NCBI Taxonomy" id="536"/>
    <lineage>
        <taxon>Bacteria</taxon>
        <taxon>Pseudomonadati</taxon>
        <taxon>Pseudomonadota</taxon>
        <taxon>Betaproteobacteria</taxon>
        <taxon>Neisseriales</taxon>
        <taxon>Chromobacteriaceae</taxon>
        <taxon>Chromobacterium</taxon>
    </lineage>
</organism>
<keyword evidence="1" id="KW-1133">Transmembrane helix</keyword>
<dbReference type="AlphaFoldDB" id="A0A202B2P5"/>
<evidence type="ECO:0000256" key="1">
    <source>
        <dbReference type="SAM" id="Phobius"/>
    </source>
</evidence>
<feature type="transmembrane region" description="Helical" evidence="1">
    <location>
        <begin position="6"/>
        <end position="22"/>
    </location>
</feature>
<sequence>MEWMVIAVLVPSIVQLCHFSFFHDNVAEERKGKWNLMVCACLPLAFIMCGVLYFFSGAMAETLLVSLALVPGGALGLMTGLFFGAWARRKRAKDADERC</sequence>
<accession>A0A202B2P5</accession>
<feature type="transmembrane region" description="Helical" evidence="1">
    <location>
        <begin position="62"/>
        <end position="83"/>
    </location>
</feature>
<name>A0A202B2P5_CHRVL</name>
<feature type="transmembrane region" description="Helical" evidence="1">
    <location>
        <begin position="34"/>
        <end position="56"/>
    </location>
</feature>
<comment type="caution">
    <text evidence="2">The sequence shown here is derived from an EMBL/GenBank/DDBJ whole genome shotgun (WGS) entry which is preliminary data.</text>
</comment>
<dbReference type="EMBL" id="NHOO01000028">
    <property type="protein sequence ID" value="OVE45775.1"/>
    <property type="molecule type" value="Genomic_DNA"/>
</dbReference>
<proteinExistence type="predicted"/>
<keyword evidence="3" id="KW-1185">Reference proteome</keyword>